<sequence length="78" mass="7721">MLAAAVATLIGALPGAAHAQAPAHPPAAAPSAPMVKPPQATSDAVNADNPDNMPVKRPRKPVNEGMARRPPASGGTAK</sequence>
<protein>
    <submittedName>
        <fullName evidence="3">Uncharacterized protein</fullName>
    </submittedName>
</protein>
<evidence type="ECO:0000313" key="3">
    <source>
        <dbReference type="EMBL" id="WQD80287.1"/>
    </source>
</evidence>
<accession>A0ABZ0WSD5</accession>
<keyword evidence="4" id="KW-1185">Reference proteome</keyword>
<gene>
    <name evidence="3" type="ORF">U0042_11720</name>
</gene>
<evidence type="ECO:0000256" key="2">
    <source>
        <dbReference type="SAM" id="SignalP"/>
    </source>
</evidence>
<evidence type="ECO:0000313" key="4">
    <source>
        <dbReference type="Proteomes" id="UP001325479"/>
    </source>
</evidence>
<dbReference type="EMBL" id="CP139965">
    <property type="protein sequence ID" value="WQD80287.1"/>
    <property type="molecule type" value="Genomic_DNA"/>
</dbReference>
<dbReference type="Proteomes" id="UP001325479">
    <property type="component" value="Chromosome"/>
</dbReference>
<evidence type="ECO:0000256" key="1">
    <source>
        <dbReference type="SAM" id="MobiDB-lite"/>
    </source>
</evidence>
<proteinExistence type="predicted"/>
<feature type="signal peptide" evidence="2">
    <location>
        <begin position="1"/>
        <end position="19"/>
    </location>
</feature>
<feature type="chain" id="PRO_5046881736" evidence="2">
    <location>
        <begin position="20"/>
        <end position="78"/>
    </location>
</feature>
<feature type="compositionally biased region" description="Low complexity" evidence="1">
    <location>
        <begin position="29"/>
        <end position="38"/>
    </location>
</feature>
<keyword evidence="2" id="KW-0732">Signal</keyword>
<organism evidence="3 4">
    <name type="scientific">Paraburkholderia kururiensis</name>
    <dbReference type="NCBI Taxonomy" id="984307"/>
    <lineage>
        <taxon>Bacteria</taxon>
        <taxon>Pseudomonadati</taxon>
        <taxon>Pseudomonadota</taxon>
        <taxon>Betaproteobacteria</taxon>
        <taxon>Burkholderiales</taxon>
        <taxon>Burkholderiaceae</taxon>
        <taxon>Paraburkholderia</taxon>
    </lineage>
</organism>
<name>A0ABZ0WSD5_9BURK</name>
<reference evidence="3 4" key="1">
    <citation type="submission" date="2023-12" db="EMBL/GenBank/DDBJ databases">
        <title>Genome sequencing and assembly of bacterial species from a model synthetic community.</title>
        <authorList>
            <person name="Hogle S.L."/>
        </authorList>
    </citation>
    <scope>NUCLEOTIDE SEQUENCE [LARGE SCALE GENOMIC DNA]</scope>
    <source>
        <strain evidence="3 4">HAMBI 2494</strain>
    </source>
</reference>
<dbReference type="RefSeq" id="WP_114814607.1">
    <property type="nucleotide sequence ID" value="NZ_CP139965.1"/>
</dbReference>
<feature type="region of interest" description="Disordered" evidence="1">
    <location>
        <begin position="17"/>
        <end position="78"/>
    </location>
</feature>